<dbReference type="CDD" id="cd00519">
    <property type="entry name" value="Lipase_3"/>
    <property type="match status" value="1"/>
</dbReference>
<feature type="domain" description="Fungal lipase-type" evidence="3">
    <location>
        <begin position="226"/>
        <end position="391"/>
    </location>
</feature>
<evidence type="ECO:0000313" key="4">
    <source>
        <dbReference type="EMBL" id="CAI0465172.1"/>
    </source>
</evidence>
<evidence type="ECO:0000256" key="1">
    <source>
        <dbReference type="ARBA" id="ARBA00022801"/>
    </source>
</evidence>
<dbReference type="GO" id="GO:0004806">
    <property type="term" value="F:triacylglycerol lipase activity"/>
    <property type="evidence" value="ECO:0007669"/>
    <property type="project" value="InterPro"/>
</dbReference>
<keyword evidence="5" id="KW-1185">Reference proteome</keyword>
<dbReference type="Proteomes" id="UP001154282">
    <property type="component" value="Unassembled WGS sequence"/>
</dbReference>
<dbReference type="PANTHER" id="PTHR46086">
    <property type="entry name" value="ALPHA/BETA-HYDROLASES SUPERFAMILY PROTEIN"/>
    <property type="match status" value="1"/>
</dbReference>
<dbReference type="EMBL" id="CAMGYJ010000008">
    <property type="protein sequence ID" value="CAI0465172.1"/>
    <property type="molecule type" value="Genomic_DNA"/>
</dbReference>
<evidence type="ECO:0000313" key="5">
    <source>
        <dbReference type="Proteomes" id="UP001154282"/>
    </source>
</evidence>
<dbReference type="InterPro" id="IPR044819">
    <property type="entry name" value="OBL-like"/>
</dbReference>
<keyword evidence="1" id="KW-0378">Hydrolase</keyword>
<gene>
    <name evidence="4" type="ORF">LITE_LOCUS36487</name>
</gene>
<accession>A0AAV0P207</accession>
<dbReference type="InterPro" id="IPR002921">
    <property type="entry name" value="Fungal_lipase-type"/>
</dbReference>
<dbReference type="Gene3D" id="3.40.50.1820">
    <property type="entry name" value="alpha/beta hydrolase"/>
    <property type="match status" value="1"/>
</dbReference>
<comment type="caution">
    <text evidence="4">The sequence shown here is derived from an EMBL/GenBank/DDBJ whole genome shotgun (WGS) entry which is preliminary data.</text>
</comment>
<evidence type="ECO:0000256" key="2">
    <source>
        <dbReference type="SAM" id="MobiDB-lite"/>
    </source>
</evidence>
<organism evidence="4 5">
    <name type="scientific">Linum tenue</name>
    <dbReference type="NCBI Taxonomy" id="586396"/>
    <lineage>
        <taxon>Eukaryota</taxon>
        <taxon>Viridiplantae</taxon>
        <taxon>Streptophyta</taxon>
        <taxon>Embryophyta</taxon>
        <taxon>Tracheophyta</taxon>
        <taxon>Spermatophyta</taxon>
        <taxon>Magnoliopsida</taxon>
        <taxon>eudicotyledons</taxon>
        <taxon>Gunneridae</taxon>
        <taxon>Pentapetalae</taxon>
        <taxon>rosids</taxon>
        <taxon>fabids</taxon>
        <taxon>Malpighiales</taxon>
        <taxon>Linaceae</taxon>
        <taxon>Linum</taxon>
    </lineage>
</organism>
<dbReference type="Pfam" id="PF01764">
    <property type="entry name" value="Lipase_3"/>
    <property type="match status" value="1"/>
</dbReference>
<reference evidence="4" key="1">
    <citation type="submission" date="2022-08" db="EMBL/GenBank/DDBJ databases">
        <authorList>
            <person name="Gutierrez-Valencia J."/>
        </authorList>
    </citation>
    <scope>NUCLEOTIDE SEQUENCE</scope>
</reference>
<name>A0AAV0P207_9ROSI</name>
<dbReference type="InterPro" id="IPR029058">
    <property type="entry name" value="AB_hydrolase_fold"/>
</dbReference>
<feature type="region of interest" description="Disordered" evidence="2">
    <location>
        <begin position="1"/>
        <end position="23"/>
    </location>
</feature>
<sequence length="511" mass="58516">MADEHDQNMINDDDGEVVLNSDPDNEQPSCLGRLLLQPEEARLWDLILLLFSSDVESRDFIDCSGGRRPQGADFHPRWLIFISVAAQKLFRRSRQPMERIGRGLELWLNLLSNNGGLLKLLLKLLNGKVVWPERSSSEFTSLIGNLDRRVEMDKNVRPGHRRYKAVLSLMAAKLSYENEAFVKSVVQDCWKMEFIGFYNFWNEYQGEASTQAIMLKDTTSAPNLTIIAFRGTSPFDAAAWCTDVDLSWYQIQGVGKLHAGFMKALGLQKTGWPIELVSPPQDNGPASTHPPSAYYSLRAMLKEEMKKDADSKFVLTGHSLGGALAILFVGVLALHGEAELLERLEGVYTFGQPRVGDAEFGGYMEGKLKEYEIKYMRFVYGNDVVPRLPYDDRTLFYKHFGPTLFYNSCYKVKVMVEEPNKNYFSPLWVVPKVLNAVWELMRSFMFPYIRGREFRETWLMRVFRVLGLMMPGLANHCPQDYDNCTRLGSWPSSLRPPDAHNREKKLIHHQD</sequence>
<evidence type="ECO:0000259" key="3">
    <source>
        <dbReference type="Pfam" id="PF01764"/>
    </source>
</evidence>
<dbReference type="GO" id="GO:0006629">
    <property type="term" value="P:lipid metabolic process"/>
    <property type="evidence" value="ECO:0007669"/>
    <property type="project" value="InterPro"/>
</dbReference>
<proteinExistence type="predicted"/>
<dbReference type="SUPFAM" id="SSF53474">
    <property type="entry name" value="alpha/beta-Hydrolases"/>
    <property type="match status" value="1"/>
</dbReference>
<dbReference type="AlphaFoldDB" id="A0AAV0P207"/>
<protein>
    <recommendedName>
        <fullName evidence="3">Fungal lipase-type domain-containing protein</fullName>
    </recommendedName>
</protein>
<dbReference type="PANTHER" id="PTHR46086:SF28">
    <property type="entry name" value="FUNGAL LIPASE-LIKE DOMAIN-CONTAINING PROTEIN"/>
    <property type="match status" value="1"/>
</dbReference>